<dbReference type="InterPro" id="IPR035903">
    <property type="entry name" value="HesB-like_dom_sf"/>
</dbReference>
<evidence type="ECO:0000259" key="1">
    <source>
        <dbReference type="Pfam" id="PF01521"/>
    </source>
</evidence>
<organism evidence="2 3">
    <name type="scientific">Rossellomorea aquimaris</name>
    <dbReference type="NCBI Taxonomy" id="189382"/>
    <lineage>
        <taxon>Bacteria</taxon>
        <taxon>Bacillati</taxon>
        <taxon>Bacillota</taxon>
        <taxon>Bacilli</taxon>
        <taxon>Bacillales</taxon>
        <taxon>Bacillaceae</taxon>
        <taxon>Rossellomorea</taxon>
    </lineage>
</organism>
<dbReference type="Proteomes" id="UP000182062">
    <property type="component" value="Unassembled WGS sequence"/>
</dbReference>
<dbReference type="Pfam" id="PF01521">
    <property type="entry name" value="Fe-S_biosyn"/>
    <property type="match status" value="1"/>
</dbReference>
<sequence>MNIQLTDAAAEKITEKTAGQIGHLKLKYDIDGCGCVVSGVPTLWYVSEPDEIDDVTVETNHFPILVEKSKTVFLDEELKIDFSTASNTFQLKSPGQILNGRMNFILYPGE</sequence>
<accession>A0A1J6W3I2</accession>
<proteinExistence type="predicted"/>
<evidence type="ECO:0000313" key="2">
    <source>
        <dbReference type="EMBL" id="OIU71148.1"/>
    </source>
</evidence>
<dbReference type="InterPro" id="IPR000361">
    <property type="entry name" value="ATAP_core_dom"/>
</dbReference>
<reference evidence="2 3" key="1">
    <citation type="submission" date="2016-09" db="EMBL/GenBank/DDBJ databases">
        <title>Bacillus aquimaris SAMM genome sequence reveals colonization and biosurfactant production capacities.</title>
        <authorList>
            <person name="Waghmode S.R."/>
            <person name="Suryavanshi M.V."/>
        </authorList>
    </citation>
    <scope>NUCLEOTIDE SEQUENCE [LARGE SCALE GENOMIC DNA]</scope>
    <source>
        <strain evidence="2 3">SAMM</strain>
    </source>
</reference>
<dbReference type="AlphaFoldDB" id="A0A1J6W3I2"/>
<protein>
    <submittedName>
        <fullName evidence="2">Heme biosynthesis protein HemY</fullName>
    </submittedName>
</protein>
<keyword evidence="3" id="KW-1185">Reference proteome</keyword>
<dbReference type="EMBL" id="MINN01000085">
    <property type="protein sequence ID" value="OIU71148.1"/>
    <property type="molecule type" value="Genomic_DNA"/>
</dbReference>
<feature type="domain" description="Core" evidence="1">
    <location>
        <begin position="1"/>
        <end position="104"/>
    </location>
</feature>
<dbReference type="SUPFAM" id="SSF89360">
    <property type="entry name" value="HesB-like domain"/>
    <property type="match status" value="1"/>
</dbReference>
<dbReference type="Gene3D" id="2.60.300.12">
    <property type="entry name" value="HesB-like domain"/>
    <property type="match status" value="1"/>
</dbReference>
<comment type="caution">
    <text evidence="2">The sequence shown here is derived from an EMBL/GenBank/DDBJ whole genome shotgun (WGS) entry which is preliminary data.</text>
</comment>
<evidence type="ECO:0000313" key="3">
    <source>
        <dbReference type="Proteomes" id="UP000182062"/>
    </source>
</evidence>
<dbReference type="OrthoDB" id="2361087at2"/>
<dbReference type="RefSeq" id="WP_071618539.1">
    <property type="nucleotide sequence ID" value="NZ_MINN01000085.1"/>
</dbReference>
<gene>
    <name evidence="2" type="ORF">BHE18_08890</name>
</gene>
<name>A0A1J6W3I2_9BACI</name>